<comment type="caution">
    <text evidence="1">The sequence shown here is derived from an EMBL/GenBank/DDBJ whole genome shotgun (WGS) entry which is preliminary data.</text>
</comment>
<dbReference type="Proteomes" id="UP000077245">
    <property type="component" value="Unassembled WGS sequence"/>
</dbReference>
<protein>
    <submittedName>
        <fullName evidence="1">Uncharacterized protein</fullName>
    </submittedName>
</protein>
<evidence type="ECO:0000313" key="1">
    <source>
        <dbReference type="EMBL" id="KZX12139.1"/>
    </source>
</evidence>
<dbReference type="EMBL" id="LWMV01000172">
    <property type="protein sequence ID" value="KZX12139.1"/>
    <property type="molecule type" value="Genomic_DNA"/>
</dbReference>
<evidence type="ECO:0000313" key="2">
    <source>
        <dbReference type="Proteomes" id="UP000077245"/>
    </source>
</evidence>
<gene>
    <name evidence="1" type="ORF">MBCUR_11480</name>
</gene>
<dbReference type="OrthoDB" id="76757at2157"/>
<accession>A0A166AK50</accession>
<sequence length="92" mass="10534">MRTKNRTTLFIDSKIMDTIKQIAINKDTTQTKIINDYLKQGIEKEPQKNKSKVKFIVKSGPSKNIDDIISSIKAPKEFDPVEAVKEIRTRKG</sequence>
<keyword evidence="2" id="KW-1185">Reference proteome</keyword>
<proteinExistence type="predicted"/>
<reference evidence="1 2" key="1">
    <citation type="submission" date="2016-04" db="EMBL/GenBank/DDBJ databases">
        <title>Genome sequence of Methanobrevibacter curvatus DSM 11111.</title>
        <authorList>
            <person name="Poehlein A."/>
            <person name="Seedorf H."/>
            <person name="Daniel R."/>
        </authorList>
    </citation>
    <scope>NUCLEOTIDE SEQUENCE [LARGE SCALE GENOMIC DNA]</scope>
    <source>
        <strain evidence="1 2">DSM 11111</strain>
    </source>
</reference>
<dbReference type="AlphaFoldDB" id="A0A166AK50"/>
<organism evidence="1 2">
    <name type="scientific">Methanobrevibacter curvatus</name>
    <dbReference type="NCBI Taxonomy" id="49547"/>
    <lineage>
        <taxon>Archaea</taxon>
        <taxon>Methanobacteriati</taxon>
        <taxon>Methanobacteriota</taxon>
        <taxon>Methanomada group</taxon>
        <taxon>Methanobacteria</taxon>
        <taxon>Methanobacteriales</taxon>
        <taxon>Methanobacteriaceae</taxon>
        <taxon>Methanobrevibacter</taxon>
    </lineage>
</organism>
<dbReference type="RefSeq" id="WP_067091411.1">
    <property type="nucleotide sequence ID" value="NZ_LWMV01000172.1"/>
</dbReference>
<dbReference type="PATRIC" id="fig|49547.3.peg.1229"/>
<name>A0A166AK50_9EURY</name>